<dbReference type="InterPro" id="IPR027417">
    <property type="entry name" value="P-loop_NTPase"/>
</dbReference>
<dbReference type="PROSITE" id="PS51456">
    <property type="entry name" value="MYOSIN_MOTOR"/>
    <property type="match status" value="1"/>
</dbReference>
<reference evidence="13 15" key="1">
    <citation type="journal article" date="2010" name="BMC Genomics">
        <title>Combination of measures distinguishes pre-miRNAs from other stem-loops in the genome of the newly sequenced Anopheles darlingi.</title>
        <authorList>
            <person name="Mendes N.D."/>
            <person name="Freitas A.T."/>
            <person name="Vasconcelos A.T."/>
            <person name="Sagot M.F."/>
        </authorList>
    </citation>
    <scope>NUCLEOTIDE SEQUENCE</scope>
</reference>
<dbReference type="GO" id="GO:0005737">
    <property type="term" value="C:cytoplasm"/>
    <property type="evidence" value="ECO:0007669"/>
    <property type="project" value="UniProtKB-ARBA"/>
</dbReference>
<evidence type="ECO:0000256" key="3">
    <source>
        <dbReference type="ARBA" id="ARBA00022840"/>
    </source>
</evidence>
<evidence type="ECO:0000256" key="10">
    <source>
        <dbReference type="SAM" id="MobiDB-lite"/>
    </source>
</evidence>
<dbReference type="InterPro" id="IPR001609">
    <property type="entry name" value="Myosin_head_motor_dom-like"/>
</dbReference>
<evidence type="ECO:0000256" key="6">
    <source>
        <dbReference type="ARBA" id="ARBA00023175"/>
    </source>
</evidence>
<name>W5JMF7_ANODA</name>
<evidence type="ECO:0000256" key="2">
    <source>
        <dbReference type="ARBA" id="ARBA00022741"/>
    </source>
</evidence>
<dbReference type="SUPFAM" id="SSF52540">
    <property type="entry name" value="P-loop containing nucleoside triphosphate hydrolases"/>
    <property type="match status" value="2"/>
</dbReference>
<dbReference type="InterPro" id="IPR036961">
    <property type="entry name" value="Kinesin_motor_dom_sf"/>
</dbReference>
<feature type="region of interest" description="Disordered" evidence="10">
    <location>
        <begin position="742"/>
        <end position="763"/>
    </location>
</feature>
<evidence type="ECO:0000256" key="1">
    <source>
        <dbReference type="ARBA" id="ARBA00008314"/>
    </source>
</evidence>
<dbReference type="GO" id="GO:0000146">
    <property type="term" value="F:microfilament motor activity"/>
    <property type="evidence" value="ECO:0007669"/>
    <property type="project" value="TreeGrafter"/>
</dbReference>
<evidence type="ECO:0000259" key="11">
    <source>
        <dbReference type="PROSITE" id="PS51126"/>
    </source>
</evidence>
<evidence type="ECO:0000313" key="14">
    <source>
        <dbReference type="EnsemblMetazoa" id="ADAC004331-PA"/>
    </source>
</evidence>
<dbReference type="GO" id="GO:0009653">
    <property type="term" value="P:anatomical structure morphogenesis"/>
    <property type="evidence" value="ECO:0007669"/>
    <property type="project" value="UniProtKB-ARBA"/>
</dbReference>
<organism evidence="13">
    <name type="scientific">Anopheles darlingi</name>
    <name type="common">Mosquito</name>
    <dbReference type="NCBI Taxonomy" id="43151"/>
    <lineage>
        <taxon>Eukaryota</taxon>
        <taxon>Metazoa</taxon>
        <taxon>Ecdysozoa</taxon>
        <taxon>Arthropoda</taxon>
        <taxon>Hexapoda</taxon>
        <taxon>Insecta</taxon>
        <taxon>Pterygota</taxon>
        <taxon>Neoptera</taxon>
        <taxon>Endopterygota</taxon>
        <taxon>Diptera</taxon>
        <taxon>Nematocera</taxon>
        <taxon>Culicoidea</taxon>
        <taxon>Culicidae</taxon>
        <taxon>Anophelinae</taxon>
        <taxon>Anopheles</taxon>
    </lineage>
</organism>
<evidence type="ECO:0000256" key="8">
    <source>
        <dbReference type="PROSITE-ProRule" id="PRU00782"/>
    </source>
</evidence>
<keyword evidence="5 8" id="KW-0518">Myosin</keyword>
<evidence type="ECO:0000256" key="7">
    <source>
        <dbReference type="ARBA" id="ARBA00023203"/>
    </source>
</evidence>
<dbReference type="GO" id="GO:0005524">
    <property type="term" value="F:ATP binding"/>
    <property type="evidence" value="ECO:0007669"/>
    <property type="project" value="UniProtKB-UniRule"/>
</dbReference>
<evidence type="ECO:0000313" key="15">
    <source>
        <dbReference type="Proteomes" id="UP000000673"/>
    </source>
</evidence>
<dbReference type="FunCoup" id="W5JMF7">
    <property type="interactions" value="160"/>
</dbReference>
<dbReference type="SMART" id="SM00242">
    <property type="entry name" value="MYSc"/>
    <property type="match status" value="1"/>
</dbReference>
<keyword evidence="4 9" id="KW-0175">Coiled coil</keyword>
<dbReference type="InterPro" id="IPR002710">
    <property type="entry name" value="Dilute_dom"/>
</dbReference>
<dbReference type="SMART" id="SM00015">
    <property type="entry name" value="IQ"/>
    <property type="match status" value="6"/>
</dbReference>
<dbReference type="PROSITE" id="PS50096">
    <property type="entry name" value="IQ"/>
    <property type="match status" value="6"/>
</dbReference>
<feature type="compositionally biased region" description="Low complexity" evidence="10">
    <location>
        <begin position="1280"/>
        <end position="1300"/>
    </location>
</feature>
<comment type="similarity">
    <text evidence="1 8">Belongs to the TRAFAC class myosin-kinesin ATPase superfamily. Myosin family.</text>
</comment>
<dbReference type="GO" id="GO:0016020">
    <property type="term" value="C:membrane"/>
    <property type="evidence" value="ECO:0007669"/>
    <property type="project" value="TreeGrafter"/>
</dbReference>
<feature type="compositionally biased region" description="Basic and acidic residues" evidence="10">
    <location>
        <begin position="1301"/>
        <end position="1322"/>
    </location>
</feature>
<dbReference type="SMART" id="SM01132">
    <property type="entry name" value="DIL"/>
    <property type="match status" value="1"/>
</dbReference>
<proteinExistence type="inferred from homology"/>
<evidence type="ECO:0000256" key="5">
    <source>
        <dbReference type="ARBA" id="ARBA00023123"/>
    </source>
</evidence>
<feature type="region of interest" description="Disordered" evidence="10">
    <location>
        <begin position="1217"/>
        <end position="1345"/>
    </location>
</feature>
<dbReference type="GO" id="GO:0009888">
    <property type="term" value="P:tissue development"/>
    <property type="evidence" value="ECO:0007669"/>
    <property type="project" value="UniProtKB-ARBA"/>
</dbReference>
<keyword evidence="7 8" id="KW-0009">Actin-binding</keyword>
<dbReference type="InterPro" id="IPR000048">
    <property type="entry name" value="IQ_motif_EF-hand-BS"/>
</dbReference>
<feature type="domain" description="Myosin motor" evidence="12">
    <location>
        <begin position="183"/>
        <end position="892"/>
    </location>
</feature>
<dbReference type="EMBL" id="ADMH02001146">
    <property type="protein sequence ID" value="ETN63934.1"/>
    <property type="molecule type" value="Genomic_DNA"/>
</dbReference>
<dbReference type="Gene3D" id="6.20.240.20">
    <property type="match status" value="1"/>
</dbReference>
<dbReference type="GO" id="GO:0048731">
    <property type="term" value="P:system development"/>
    <property type="evidence" value="ECO:0007669"/>
    <property type="project" value="UniProtKB-ARBA"/>
</dbReference>
<dbReference type="PANTHER" id="PTHR13140:SF706">
    <property type="entry name" value="DILUTE CLASS UNCONVENTIONAL MYOSIN, ISOFORM C"/>
    <property type="match status" value="1"/>
</dbReference>
<keyword evidence="3 8" id="KW-0067">ATP-binding</keyword>
<dbReference type="GO" id="GO:0048513">
    <property type="term" value="P:animal organ development"/>
    <property type="evidence" value="ECO:0007669"/>
    <property type="project" value="UniProtKB-ARBA"/>
</dbReference>
<feature type="coiled-coil region" evidence="9">
    <location>
        <begin position="1553"/>
        <end position="1580"/>
    </location>
</feature>
<dbReference type="FunFam" id="1.10.10.820:FF:000001">
    <property type="entry name" value="Myosin heavy chain"/>
    <property type="match status" value="1"/>
</dbReference>
<feature type="compositionally biased region" description="Gly residues" evidence="10">
    <location>
        <begin position="1260"/>
        <end position="1275"/>
    </location>
</feature>
<dbReference type="GO" id="GO:0016459">
    <property type="term" value="C:myosin complex"/>
    <property type="evidence" value="ECO:0007669"/>
    <property type="project" value="UniProtKB-KW"/>
</dbReference>
<dbReference type="Pfam" id="PF00063">
    <property type="entry name" value="Myosin_head"/>
    <property type="match status" value="1"/>
</dbReference>
<dbReference type="Pfam" id="PF01843">
    <property type="entry name" value="DIL"/>
    <property type="match status" value="1"/>
</dbReference>
<evidence type="ECO:0000313" key="13">
    <source>
        <dbReference type="EMBL" id="ETN63934.1"/>
    </source>
</evidence>
<evidence type="ECO:0000256" key="9">
    <source>
        <dbReference type="SAM" id="Coils"/>
    </source>
</evidence>
<feature type="compositionally biased region" description="Basic residues" evidence="10">
    <location>
        <begin position="749"/>
        <end position="760"/>
    </location>
</feature>
<dbReference type="PRINTS" id="PR00193">
    <property type="entry name" value="MYOSINHEAVY"/>
</dbReference>
<dbReference type="Gene3D" id="1.20.120.720">
    <property type="entry name" value="Myosin VI head, motor domain, U50 subdomain"/>
    <property type="match status" value="1"/>
</dbReference>
<dbReference type="VEuPathDB" id="VectorBase:ADAC004331"/>
<dbReference type="VEuPathDB" id="VectorBase:ADAR2_007991"/>
<feature type="region of interest" description="Actin-binding" evidence="8">
    <location>
        <begin position="771"/>
        <end position="793"/>
    </location>
</feature>
<dbReference type="eggNOG" id="KOG0160">
    <property type="taxonomic scope" value="Eukaryota"/>
</dbReference>
<feature type="binding site" evidence="8">
    <location>
        <begin position="277"/>
        <end position="284"/>
    </location>
    <ligand>
        <name>ATP</name>
        <dbReference type="ChEBI" id="CHEBI:30616"/>
    </ligand>
</feature>
<protein>
    <submittedName>
        <fullName evidence="13">Myosin v</fullName>
    </submittedName>
</protein>
<feature type="coiled-coil region" evidence="9">
    <location>
        <begin position="1044"/>
        <end position="1165"/>
    </location>
</feature>
<reference evidence="13" key="2">
    <citation type="submission" date="2010-05" db="EMBL/GenBank/DDBJ databases">
        <authorList>
            <person name="Almeida L.G."/>
            <person name="Nicolas M.F."/>
            <person name="Souza R.C."/>
            <person name="Vasconcelos A.T.R."/>
        </authorList>
    </citation>
    <scope>NUCLEOTIDE SEQUENCE</scope>
</reference>
<keyword evidence="6 8" id="KW-0505">Motor protein</keyword>
<dbReference type="PANTHER" id="PTHR13140">
    <property type="entry name" value="MYOSIN"/>
    <property type="match status" value="1"/>
</dbReference>
<accession>W5JMF7</accession>
<reference evidence="14" key="4">
    <citation type="submission" date="2015-06" db="UniProtKB">
        <authorList>
            <consortium name="EnsemblMetazoa"/>
        </authorList>
    </citation>
    <scope>IDENTIFICATION</scope>
</reference>
<dbReference type="STRING" id="43151.W5JMF7"/>
<gene>
    <name evidence="13" type="ORF">AND_004331</name>
</gene>
<dbReference type="PROSITE" id="PS51126">
    <property type="entry name" value="DILUTE"/>
    <property type="match status" value="1"/>
</dbReference>
<evidence type="ECO:0000256" key="4">
    <source>
        <dbReference type="ARBA" id="ARBA00023054"/>
    </source>
</evidence>
<dbReference type="EnsemblMetazoa" id="ADAC004331-RA">
    <property type="protein sequence ID" value="ADAC004331-PA"/>
    <property type="gene ID" value="ADAC004331"/>
</dbReference>
<evidence type="ECO:0000259" key="12">
    <source>
        <dbReference type="PROSITE" id="PS51456"/>
    </source>
</evidence>
<dbReference type="CDD" id="cd01380">
    <property type="entry name" value="MYSc_Myo5"/>
    <property type="match status" value="1"/>
</dbReference>
<sequence>MSSTELYVKSPWNCWAVAVRKLESIEADISWVLSSFHLKFFHLKAIGAQNTSIGLRNPGESTGVHNGVEISVLLVLVRELVLVHLHGTHTTTTTTKVCYGGSQSQMMTKNSAWHTAADGDSYIFDARVWIPHPDTVWEGAIVEQDYKQDDKQIELLTDRGVRHTVPIKSPDDLPPLRNPAILIGQNDLTALSYLHEPDVLYNLEVRFCDRQAIYTYCGIVLVAINPYAELPLYGADLIRAYRGHSMGELEPHIFAVAEEAYAKLEREKCDISIIVSGESGAGKTVSAKYAMRYFAAVGGSESETQIEKKVLASSPIMEAIGNAKTTRNDNSSRFGKFTKLLFLQNHSMALTGGTMQTYLLEKSRVVFQAPGERNYHIFYQLCAARDEWPELMLDHQDKFHFLNQGESPHISKLSDRDQFQDTLNALKTLGFDKSEVGDIMKVIAAVLHLGNVVFSHRQKSQSQEVDSEACSIASNDLHLNVFSDILQLDRNELRKWLVTRQIESMNESVLIPMNKAQAEATRDALAKHIYAELFQHIVQKINRNLAGSKKQTCCFIGVLDIYGFETFDINSFEQFCINYANEKLQQQFNQHVFKLEQEQYLREGIEWKMIDFYDNQPCIDLIESKLGILDLLDEECRMPRGSDESWVGKLLEKCSKYAHFDKPRFGTTAFLIRHFSDTVQYESRGFLEKNRDTVSRELVTLLKASGMRLCQKLMSVQEDGQGSDGKAPTAAGVKIMVSAARSQPSAMDKKKKPMTQKQQRKTVGSQFRESLTQLITTLHNTTPHYVRCIKPNDDKAPFKWEPPKIVQQLRACGVLETVRISAAGFPSRWTYEDFYERYRLLCKHAQIVDWNVNASCSNIVRNWLHDSDKYRLGKTQIFFRAGQVAYLEQMRTDTRRKHIIRVQALIRRFICQRRYQRLKRTALGLQRHARGMLARKRADNLRKNRAAVTIQRYVRGWLQRKKYVAIRSAVLGIQTRARGFMARRKFHEVLDNYKATQIQRFCRGYLARRRYRERLAHIIKCQAAIRRFLARRAFKRLKAEARTVAHIQKMYKGLENKIIELQQRYDTVSKENVALKKQTAEVVELRLKLEAMKRLESEIKHLQLQLSQKDERLIQAIRQVEGERDEKMQLLEERQREEETRLREREQLEQELAKVRREVTEISTVHLVQRERLVSQADTDEIHAAYQRTVKDKDVLEGENVALRQEVRRLQRIMADSHELKTHSRSISNASSTNEEDYGYTSGRNTLDIRRASPHPYEGDAGGSVGGIGTGGGIARGSHRASGSGSVGSSYSVSSTIVASHGERKGEKRHPYIDYERARRSPPESFSSLKDPSDSHVGDSPQNDQTAIILRMRKLFEEEKNKSDALRKELARLKKSSSFSTEDSIRASELEVENEKLRQDYNLLRNSIKRGVESREMDAQYTALQEELKRRREECISLKGVLAQQSQSLRSLGQTGNGDTNVRIHDEGELMEAFQAQKLVNRQLESELRAITDANNESIIESNRIIDGLKTENSALQEILERGFAADEEVDVETVRQNEQYLRHELRKSTAGYVELQEQLNELLTKNAELLQKNNILSNRLRDHGLNDSILMNEEFHSSMIAVVKKQSQKTIQGILKYRHADLSKIMQRLVTDLKPRVAVTLAPSLPAYVVFMCIRYTDLVNVEEHVRPLLTRFVQMINRLYRVPNSVEIRVMWLANTLTLHNLMKQFGGYPDYMQYNTDVQNGQQLKNFDLAEYRHIVHNTIVSIHDVLIRQIQESIKQYVVPAILHHDETARGKSRRTMSLDVSPEQNRSEPELLVQQLASVYNHLTSFGMDGCYVEQIFRQLMYYICAVSVNNLMLRGDLCMWKTGMKLRYNVSCLENWVRSLKMNPDVMKPFLPLNQISSILQARKTEEDVHTVLELSTSLSTAQVLKIIKSYKTDDCENAIKPAFIERLTQQLNLRSEQRESDTYMMDEDIVSPLMVLFKYSEVNLQEIEIPPELNLESLVTMI</sequence>
<dbReference type="GO" id="GO:0007015">
    <property type="term" value="P:actin filament organization"/>
    <property type="evidence" value="ECO:0007669"/>
    <property type="project" value="TreeGrafter"/>
</dbReference>
<keyword evidence="2 8" id="KW-0547">Nucleotide-binding</keyword>
<dbReference type="Gene3D" id="1.20.58.530">
    <property type="match status" value="1"/>
</dbReference>
<dbReference type="Gene3D" id="3.40.850.10">
    <property type="entry name" value="Kinesin motor domain"/>
    <property type="match status" value="1"/>
</dbReference>
<dbReference type="OMA" id="GKSKHFE"/>
<dbReference type="Proteomes" id="UP000000673">
    <property type="component" value="Unassembled WGS sequence"/>
</dbReference>
<dbReference type="InterPro" id="IPR036103">
    <property type="entry name" value="MYSc_Myo5"/>
</dbReference>
<dbReference type="Gene3D" id="1.20.5.190">
    <property type="match status" value="3"/>
</dbReference>
<feature type="coiled-coil region" evidence="9">
    <location>
        <begin position="1349"/>
        <end position="1434"/>
    </location>
</feature>
<dbReference type="Gene3D" id="1.10.10.820">
    <property type="match status" value="1"/>
</dbReference>
<dbReference type="Pfam" id="PF00612">
    <property type="entry name" value="IQ"/>
    <property type="match status" value="5"/>
</dbReference>
<dbReference type="GO" id="GO:0051015">
    <property type="term" value="F:actin filament binding"/>
    <property type="evidence" value="ECO:0007669"/>
    <property type="project" value="TreeGrafter"/>
</dbReference>
<dbReference type="CDD" id="cd15470">
    <property type="entry name" value="Myo5_CBD"/>
    <property type="match status" value="1"/>
</dbReference>
<dbReference type="HOGENOM" id="CLU_000192_9_1_1"/>
<feature type="domain" description="Dilute" evidence="11">
    <location>
        <begin position="1672"/>
        <end position="1940"/>
    </location>
</feature>
<reference evidence="13" key="3">
    <citation type="journal article" date="2013" name="Nucleic Acids Res.">
        <title>The genome of Anopheles darlingi, the main neotropical malaria vector.</title>
        <authorList>
            <person name="Marinotti O."/>
            <person name="Cerqueira G.C."/>
            <person name="de Almeida L.G."/>
            <person name="Ferro M.I."/>
            <person name="Loreto E.L."/>
            <person name="Zaha A."/>
            <person name="Teixeira S.M."/>
            <person name="Wespiser A.R."/>
            <person name="Almeida E Silva A."/>
            <person name="Schlindwein A.D."/>
            <person name="Pacheco A.C."/>
            <person name="Silva A.L."/>
            <person name="Graveley B.R."/>
            <person name="Walenz B.P."/>
            <person name="Lima Bde A."/>
            <person name="Ribeiro C.A."/>
            <person name="Nunes-Silva C.G."/>
            <person name="de Carvalho C.R."/>
            <person name="Soares C.M."/>
            <person name="de Menezes C.B."/>
            <person name="Matiolli C."/>
            <person name="Caffrey D."/>
            <person name="Araujo D.A."/>
            <person name="de Oliveira D.M."/>
            <person name="Golenbock D."/>
            <person name="Grisard E.C."/>
            <person name="Fantinatti-Garboggini F."/>
            <person name="de Carvalho F.M."/>
            <person name="Barcellos F.G."/>
            <person name="Prosdocimi F."/>
            <person name="May G."/>
            <person name="Azevedo Junior G.M."/>
            <person name="Guimaraes G.M."/>
            <person name="Goldman G.H."/>
            <person name="Padilha I.Q."/>
            <person name="Batista Jda S."/>
            <person name="Ferro J.A."/>
            <person name="Ribeiro J.M."/>
            <person name="Fietto J.L."/>
            <person name="Dabbas K.M."/>
            <person name="Cerdeira L."/>
            <person name="Agnez-Lima L.F."/>
            <person name="Brocchi M."/>
            <person name="de Carvalho M.O."/>
            <person name="Teixeira Mde M."/>
            <person name="Diniz Maia Mde M."/>
            <person name="Goldman M.H."/>
            <person name="Cruz Schneider M.P."/>
            <person name="Felipe M.S."/>
            <person name="Hungria M."/>
            <person name="Nicolas M.F."/>
            <person name="Pereira M."/>
            <person name="Montes M.A."/>
            <person name="Cantao M.E."/>
            <person name="Vincentz M."/>
            <person name="Rafael M.S."/>
            <person name="Silverman N."/>
            <person name="Stoco P.H."/>
            <person name="Souza R.C."/>
            <person name="Vicentini R."/>
            <person name="Gazzinelli R.T."/>
            <person name="Neves Rde O."/>
            <person name="Silva R."/>
            <person name="Astolfi-Filho S."/>
            <person name="Maciel T.E."/>
            <person name="Urmenyi T.P."/>
            <person name="Tadei W.P."/>
            <person name="Camargo E.P."/>
            <person name="de Vasconcelos A.T."/>
        </authorList>
    </citation>
    <scope>NUCLEOTIDE SEQUENCE</scope>
</reference>
<keyword evidence="15" id="KW-1185">Reference proteome</keyword>